<evidence type="ECO:0000313" key="2">
    <source>
        <dbReference type="EMBL" id="CAH1404294.1"/>
    </source>
</evidence>
<gene>
    <name evidence="2" type="ORF">NEZAVI_LOCUS12728</name>
</gene>
<feature type="region of interest" description="Disordered" evidence="1">
    <location>
        <begin position="114"/>
        <end position="133"/>
    </location>
</feature>
<dbReference type="Proteomes" id="UP001152798">
    <property type="component" value="Chromosome 6"/>
</dbReference>
<evidence type="ECO:0000313" key="3">
    <source>
        <dbReference type="Proteomes" id="UP001152798"/>
    </source>
</evidence>
<organism evidence="2 3">
    <name type="scientific">Nezara viridula</name>
    <name type="common">Southern green stink bug</name>
    <name type="synonym">Cimex viridulus</name>
    <dbReference type="NCBI Taxonomy" id="85310"/>
    <lineage>
        <taxon>Eukaryota</taxon>
        <taxon>Metazoa</taxon>
        <taxon>Ecdysozoa</taxon>
        <taxon>Arthropoda</taxon>
        <taxon>Hexapoda</taxon>
        <taxon>Insecta</taxon>
        <taxon>Pterygota</taxon>
        <taxon>Neoptera</taxon>
        <taxon>Paraneoptera</taxon>
        <taxon>Hemiptera</taxon>
        <taxon>Heteroptera</taxon>
        <taxon>Panheteroptera</taxon>
        <taxon>Pentatomomorpha</taxon>
        <taxon>Pentatomoidea</taxon>
        <taxon>Pentatomidae</taxon>
        <taxon>Pentatominae</taxon>
        <taxon>Nezara</taxon>
    </lineage>
</organism>
<proteinExistence type="predicted"/>
<name>A0A9P0HLG9_NEZVI</name>
<evidence type="ECO:0000256" key="1">
    <source>
        <dbReference type="SAM" id="MobiDB-lite"/>
    </source>
</evidence>
<protein>
    <submittedName>
        <fullName evidence="2">Uncharacterized protein</fullName>
    </submittedName>
</protein>
<sequence length="133" mass="15203">MAGMNAICDSVDDTILPSVIILKYAERKLHGDLTKYEDLKNGETSNCLVIADDPAGDDTPIYECQLEPLDLTMMSELNNSLKQLGIKRPADFIGNDKIKQRRVNSDLRVKADNLRRAKQDEPRQRKVKEWWKT</sequence>
<accession>A0A9P0HLG9</accession>
<reference evidence="2" key="1">
    <citation type="submission" date="2022-01" db="EMBL/GenBank/DDBJ databases">
        <authorList>
            <person name="King R."/>
        </authorList>
    </citation>
    <scope>NUCLEOTIDE SEQUENCE</scope>
</reference>
<dbReference type="AlphaFoldDB" id="A0A9P0HLG9"/>
<dbReference type="EMBL" id="OV725082">
    <property type="protein sequence ID" value="CAH1404294.1"/>
    <property type="molecule type" value="Genomic_DNA"/>
</dbReference>
<keyword evidence="3" id="KW-1185">Reference proteome</keyword>